<proteinExistence type="predicted"/>
<dbReference type="InterPro" id="IPR023393">
    <property type="entry name" value="START-like_dom_sf"/>
</dbReference>
<dbReference type="EMBL" id="CM010722">
    <property type="protein sequence ID" value="RZC75432.1"/>
    <property type="molecule type" value="Genomic_DNA"/>
</dbReference>
<dbReference type="Gene3D" id="3.30.530.20">
    <property type="match status" value="1"/>
</dbReference>
<gene>
    <name evidence="1" type="ORF">C5167_050914</name>
</gene>
<sequence>MKLTETEVSSKVMVLKEMFKSVDDETDIDDIEESGSKVKWWIEYEKGTEDVHSPDAVIGLIDGVIKEL</sequence>
<dbReference type="Gramene" id="RZC75432">
    <property type="protein sequence ID" value="RZC75432"/>
    <property type="gene ID" value="C5167_050914"/>
</dbReference>
<dbReference type="AlphaFoldDB" id="A0A4Y7KSQ6"/>
<evidence type="ECO:0000313" key="2">
    <source>
        <dbReference type="Proteomes" id="UP000316621"/>
    </source>
</evidence>
<dbReference type="Proteomes" id="UP000316621">
    <property type="component" value="Chromosome 8"/>
</dbReference>
<dbReference type="SUPFAM" id="SSF55961">
    <property type="entry name" value="Bet v1-like"/>
    <property type="match status" value="1"/>
</dbReference>
<protein>
    <recommendedName>
        <fullName evidence="3">Bet v I/Major latex protein domain-containing protein</fullName>
    </recommendedName>
</protein>
<reference evidence="1 2" key="1">
    <citation type="journal article" date="2018" name="Science">
        <title>The opium poppy genome and morphinan production.</title>
        <authorList>
            <person name="Guo L."/>
            <person name="Winzer T."/>
            <person name="Yang X."/>
            <person name="Li Y."/>
            <person name="Ning Z."/>
            <person name="He Z."/>
            <person name="Teodor R."/>
            <person name="Lu Y."/>
            <person name="Bowser T.A."/>
            <person name="Graham I.A."/>
            <person name="Ye K."/>
        </authorList>
    </citation>
    <scope>NUCLEOTIDE SEQUENCE [LARGE SCALE GENOMIC DNA]</scope>
    <source>
        <strain evidence="2">cv. HN1</strain>
        <tissue evidence="1">Leaves</tissue>
    </source>
</reference>
<keyword evidence="2" id="KW-1185">Reference proteome</keyword>
<evidence type="ECO:0000313" key="1">
    <source>
        <dbReference type="EMBL" id="RZC75432.1"/>
    </source>
</evidence>
<organism evidence="1 2">
    <name type="scientific">Papaver somniferum</name>
    <name type="common">Opium poppy</name>
    <dbReference type="NCBI Taxonomy" id="3469"/>
    <lineage>
        <taxon>Eukaryota</taxon>
        <taxon>Viridiplantae</taxon>
        <taxon>Streptophyta</taxon>
        <taxon>Embryophyta</taxon>
        <taxon>Tracheophyta</taxon>
        <taxon>Spermatophyta</taxon>
        <taxon>Magnoliopsida</taxon>
        <taxon>Ranunculales</taxon>
        <taxon>Papaveraceae</taxon>
        <taxon>Papaveroideae</taxon>
        <taxon>Papaver</taxon>
    </lineage>
</organism>
<name>A0A4Y7KSQ6_PAPSO</name>
<evidence type="ECO:0008006" key="3">
    <source>
        <dbReference type="Google" id="ProtNLM"/>
    </source>
</evidence>
<accession>A0A4Y7KSQ6</accession>
<feature type="non-terminal residue" evidence="1">
    <location>
        <position position="68"/>
    </location>
</feature>